<evidence type="ECO:0000313" key="10">
    <source>
        <dbReference type="Proteomes" id="UP000001680"/>
    </source>
</evidence>
<keyword evidence="4" id="KW-0255">Endonuclease</keyword>
<evidence type="ECO:0000256" key="6">
    <source>
        <dbReference type="ARBA" id="ARBA00022884"/>
    </source>
</evidence>
<evidence type="ECO:0000313" key="9">
    <source>
        <dbReference type="EMBL" id="ACB69003.1"/>
    </source>
</evidence>
<sequence length="64" mass="7280">MDSRTVIRRLEQDGWVQKRVKGSHHHFRHPSKPGTVTVPHPEKDLTIATLKSIERQSGLTLTGQ</sequence>
<dbReference type="PANTHER" id="PTHR34873:SF3">
    <property type="entry name" value="ADDICTION MODULE TOXIN, HICA FAMILY"/>
    <property type="match status" value="1"/>
</dbReference>
<dbReference type="InterPro" id="IPR012933">
    <property type="entry name" value="HicA_mRNA_interferase"/>
</dbReference>
<feature type="compositionally biased region" description="Basic residues" evidence="8">
    <location>
        <begin position="18"/>
        <end position="31"/>
    </location>
</feature>
<feature type="region of interest" description="Disordered" evidence="8">
    <location>
        <begin position="17"/>
        <end position="40"/>
    </location>
</feature>
<evidence type="ECO:0000256" key="3">
    <source>
        <dbReference type="ARBA" id="ARBA00022722"/>
    </source>
</evidence>
<dbReference type="Gene3D" id="3.30.920.30">
    <property type="entry name" value="Hypothetical protein"/>
    <property type="match status" value="1"/>
</dbReference>
<dbReference type="Pfam" id="PF07927">
    <property type="entry name" value="HicA_toxin"/>
    <property type="match status" value="1"/>
</dbReference>
<dbReference type="AlphaFoldDB" id="B1Z6C6"/>
<organism evidence="9 10">
    <name type="scientific">Burkholderia ambifaria (strain MC40-6)</name>
    <dbReference type="NCBI Taxonomy" id="398577"/>
    <lineage>
        <taxon>Bacteria</taxon>
        <taxon>Pseudomonadati</taxon>
        <taxon>Pseudomonadota</taxon>
        <taxon>Betaproteobacteria</taxon>
        <taxon>Burkholderiales</taxon>
        <taxon>Burkholderiaceae</taxon>
        <taxon>Burkholderia</taxon>
        <taxon>Burkholderia cepacia complex</taxon>
    </lineage>
</organism>
<keyword evidence="3" id="KW-0540">Nuclease</keyword>
<evidence type="ECO:0000256" key="7">
    <source>
        <dbReference type="ARBA" id="ARBA00023016"/>
    </source>
</evidence>
<proteinExistence type="inferred from homology"/>
<evidence type="ECO:0000256" key="4">
    <source>
        <dbReference type="ARBA" id="ARBA00022759"/>
    </source>
</evidence>
<evidence type="ECO:0000256" key="2">
    <source>
        <dbReference type="ARBA" id="ARBA00022649"/>
    </source>
</evidence>
<evidence type="ECO:0000256" key="5">
    <source>
        <dbReference type="ARBA" id="ARBA00022801"/>
    </source>
</evidence>
<keyword evidence="2" id="KW-1277">Toxin-antitoxin system</keyword>
<keyword evidence="7" id="KW-0346">Stress response</keyword>
<evidence type="ECO:0000256" key="8">
    <source>
        <dbReference type="SAM" id="MobiDB-lite"/>
    </source>
</evidence>
<name>B1Z6C6_BURA4</name>
<keyword evidence="9" id="KW-0614">Plasmid</keyword>
<keyword evidence="6" id="KW-0694">RNA-binding</keyword>
<evidence type="ECO:0000256" key="1">
    <source>
        <dbReference type="ARBA" id="ARBA00006620"/>
    </source>
</evidence>
<dbReference type="EMBL" id="CP001028">
    <property type="protein sequence ID" value="ACB69003.1"/>
    <property type="molecule type" value="Genomic_DNA"/>
</dbReference>
<dbReference type="Proteomes" id="UP000001680">
    <property type="component" value="Plasmid pBMC401"/>
</dbReference>
<keyword evidence="5" id="KW-0378">Hydrolase</keyword>
<protein>
    <submittedName>
        <fullName evidence="9">YcfA family protein</fullName>
    </submittedName>
</protein>
<dbReference type="KEGG" id="bac:BamMC406_6578"/>
<reference evidence="10" key="1">
    <citation type="submission" date="2008-04" db="EMBL/GenBank/DDBJ databases">
        <title>Complete sequence of plasmid 1 of Burkholderia ambifaria MC40-6.</title>
        <authorList>
            <person name="Copeland A."/>
            <person name="Lucas S."/>
            <person name="Lapidus A."/>
            <person name="Glavina del Rio T."/>
            <person name="Dalin E."/>
            <person name="Tice H."/>
            <person name="Pitluck S."/>
            <person name="Chain P."/>
            <person name="Malfatti S."/>
            <person name="Shin M."/>
            <person name="Vergez L."/>
            <person name="Lang D."/>
            <person name="Schmutz J."/>
            <person name="Larimer F."/>
            <person name="Land M."/>
            <person name="Hauser L."/>
            <person name="Kyrpides N."/>
            <person name="Lykidis A."/>
            <person name="Ramette A."/>
            <person name="Konstantinidis K."/>
            <person name="Tiedje J."/>
            <person name="Richardson P."/>
        </authorList>
    </citation>
    <scope>NUCLEOTIDE SEQUENCE [LARGE SCALE GENOMIC DNA]</scope>
    <source>
        <strain evidence="10">MC40-6</strain>
        <plasmid evidence="10">Plasmid pBMC401</plasmid>
    </source>
</reference>
<dbReference type="GO" id="GO:0016787">
    <property type="term" value="F:hydrolase activity"/>
    <property type="evidence" value="ECO:0007669"/>
    <property type="project" value="UniProtKB-KW"/>
</dbReference>
<accession>B1Z6C6</accession>
<geneLocation type="plasmid" evidence="9 10">
    <name>pBMC401</name>
</geneLocation>
<dbReference type="InterPro" id="IPR038570">
    <property type="entry name" value="HicA_sf"/>
</dbReference>
<comment type="similarity">
    <text evidence="1">Belongs to the HicA mRNA interferase family.</text>
</comment>
<dbReference type="SUPFAM" id="SSF54786">
    <property type="entry name" value="YcfA/nrd intein domain"/>
    <property type="match status" value="1"/>
</dbReference>
<dbReference type="RefSeq" id="WP_012367237.1">
    <property type="nucleotide sequence ID" value="NC_010553.1"/>
</dbReference>
<gene>
    <name evidence="9" type="ordered locus">BamMC406_6578</name>
</gene>
<dbReference type="GO" id="GO:0003729">
    <property type="term" value="F:mRNA binding"/>
    <property type="evidence" value="ECO:0007669"/>
    <property type="project" value="InterPro"/>
</dbReference>
<dbReference type="HOGENOM" id="CLU_164851_4_2_4"/>
<dbReference type="GO" id="GO:0004519">
    <property type="term" value="F:endonuclease activity"/>
    <property type="evidence" value="ECO:0007669"/>
    <property type="project" value="UniProtKB-KW"/>
</dbReference>
<dbReference type="PANTHER" id="PTHR34873">
    <property type="entry name" value="SSR1766 PROTEIN"/>
    <property type="match status" value="1"/>
</dbReference>